<gene>
    <name evidence="13" type="ORF">NERG_01046</name>
    <name evidence="14" type="ORF">NESG_01104</name>
</gene>
<evidence type="ECO:0000313" key="15">
    <source>
        <dbReference type="Proteomes" id="UP000054524"/>
    </source>
</evidence>
<dbReference type="Proteomes" id="UP000005622">
    <property type="component" value="Unassembled WGS sequence"/>
</dbReference>
<evidence type="ECO:0000256" key="8">
    <source>
        <dbReference type="ARBA" id="ARBA00047454"/>
    </source>
</evidence>
<dbReference type="PROSITE" id="PS51285">
    <property type="entry name" value="AGC_KINASE_CTER"/>
    <property type="match status" value="1"/>
</dbReference>
<reference evidence="14" key="2">
    <citation type="submission" date="2012-10" db="EMBL/GenBank/DDBJ databases">
        <authorList>
            <consortium name="The Broad Institute Genome Sequencing Platform"/>
            <consortium name="The Broad Institute Genome Sequencing Center for Infectious Disease"/>
            <person name="Cuomo C."/>
            <person name="Troemel E."/>
            <person name="Walker B."/>
            <person name="Young S.K."/>
            <person name="Zeng Q."/>
            <person name="Gargeya S."/>
            <person name="Fitzgerald M."/>
            <person name="Haas B."/>
            <person name="Abouelleil A."/>
            <person name="Alvarado L."/>
            <person name="Arachchi H.M."/>
            <person name="Berlin A.M."/>
            <person name="Chapman S.B."/>
            <person name="Goldberg J."/>
            <person name="Griggs A."/>
            <person name="Gujja S."/>
            <person name="Hansen M."/>
            <person name="Howarth C."/>
            <person name="Imamovic A."/>
            <person name="Larimer J."/>
            <person name="McCowan C."/>
            <person name="Murphy C."/>
            <person name="Neiman D."/>
            <person name="Pearson M."/>
            <person name="Priest M."/>
            <person name="Roberts A."/>
            <person name="Saif S."/>
            <person name="Shea T."/>
            <person name="Sisk P."/>
            <person name="Sykes S."/>
            <person name="Wortman J."/>
            <person name="Nusbaum C."/>
            <person name="Birren B."/>
        </authorList>
    </citation>
    <scope>NUCLEOTIDE SEQUENCE</scope>
    <source>
        <strain evidence="14">ERTm6</strain>
    </source>
</reference>
<sequence>MFLLRDLKMVRVLGEGSFGRVFLVSFEGLAGMKMKKLYALKIMSKAQIINSNQLLHVYNEKTVMLSLYSSFFVRLYSTFQDKRYLFMVMEYVPGGELFSFMKEIIKFTVKQARFYIAEILVALETLHGLGIVYRDLKPENVLLDREGHIKLADFGFSKRLYQPLTWTLCGTPEYLAPEIVMNIGHGFEVDFWSLGVILYEMIVGYPPFYHDNQVELCRLIIRGHVKFPSFVDPVSKDLIKQLLQTDRKKRLGHKKGVKMICRHSFFREINWSIVQSRNYTPPIVPIINEENDKKDSSAGCSIQSHMVGMDSDPPVMDQLFDQY</sequence>
<protein>
    <recommendedName>
        <fullName evidence="1">cAMP-dependent protein kinase</fullName>
        <ecNumber evidence="1">2.7.11.11</ecNumber>
    </recommendedName>
</protein>
<accession>H8ZAI2</accession>
<keyword evidence="2 10" id="KW-0723">Serine/threonine-protein kinase</keyword>
<evidence type="ECO:0000256" key="10">
    <source>
        <dbReference type="RuleBase" id="RU000304"/>
    </source>
</evidence>
<reference evidence="13" key="1">
    <citation type="submission" date="2011-03" db="EMBL/GenBank/DDBJ databases">
        <title>The Genome Sequence of Nematocida sp1 strain ERTm2.</title>
        <authorList>
            <consortium name="The Broad Institute Genome Sequencing Platform"/>
            <consortium name="The Broad Institute Genome Sequencing Center for Infectious Disease"/>
            <person name="Cuomo C."/>
            <person name="Troemel E."/>
            <person name="Young S.K."/>
            <person name="Zeng Q."/>
            <person name="Gargeya S."/>
            <person name="Fitzgerald M."/>
            <person name="Haas B."/>
            <person name="Abouelleil A."/>
            <person name="Alvarado L."/>
            <person name="Arachchi H.M."/>
            <person name="Berlin A."/>
            <person name="Brown A."/>
            <person name="Chapman S.B."/>
            <person name="Chen Z."/>
            <person name="Dunbar C."/>
            <person name="Freedman E."/>
            <person name="Gearin G."/>
            <person name="Gellesch M."/>
            <person name="Goldberg J."/>
            <person name="Griggs A."/>
            <person name="Gujja S."/>
            <person name="Heilman E.R."/>
            <person name="Heiman D."/>
            <person name="Howarth C."/>
            <person name="Larson L."/>
            <person name="Lui A."/>
            <person name="MacDonald P.J.P."/>
            <person name="Mehta T."/>
            <person name="Montmayeur A."/>
            <person name="Murphy C."/>
            <person name="Neiman D."/>
            <person name="Pearson M."/>
            <person name="Priest M."/>
            <person name="Roberts A."/>
            <person name="Saif S."/>
            <person name="Shea T."/>
            <person name="Shenoy N."/>
            <person name="Sisk P."/>
            <person name="Stolte C."/>
            <person name="Sykes S."/>
            <person name="White J."/>
            <person name="Yandava C."/>
            <person name="Wortman J."/>
            <person name="Nusbaum C."/>
            <person name="Birren B."/>
        </authorList>
    </citation>
    <scope>NUCLEOTIDE SEQUENCE</scope>
    <source>
        <strain evidence="13">ERTm2</strain>
    </source>
</reference>
<feature type="domain" description="Protein kinase" evidence="11">
    <location>
        <begin position="7"/>
        <end position="266"/>
    </location>
</feature>
<dbReference type="InterPro" id="IPR017441">
    <property type="entry name" value="Protein_kinase_ATP_BS"/>
</dbReference>
<dbReference type="GO" id="GO:0004691">
    <property type="term" value="F:cAMP-dependent protein kinase activity"/>
    <property type="evidence" value="ECO:0007669"/>
    <property type="project" value="UniProtKB-EC"/>
</dbReference>
<dbReference type="Gene3D" id="1.10.510.10">
    <property type="entry name" value="Transferase(Phosphotransferase) domain 1"/>
    <property type="match status" value="1"/>
</dbReference>
<dbReference type="InterPro" id="IPR000961">
    <property type="entry name" value="AGC-kinase_C"/>
</dbReference>
<proteinExistence type="inferred from homology"/>
<keyword evidence="15" id="KW-1185">Reference proteome</keyword>
<dbReference type="HOGENOM" id="CLU_000288_63_5_1"/>
<dbReference type="SUPFAM" id="SSF56112">
    <property type="entry name" value="Protein kinase-like (PK-like)"/>
    <property type="match status" value="1"/>
</dbReference>
<evidence type="ECO:0000256" key="4">
    <source>
        <dbReference type="ARBA" id="ARBA00022741"/>
    </source>
</evidence>
<organism evidence="13">
    <name type="scientific">Nematocida ausubeli (strain ATCC PRA-371 / ERTm2)</name>
    <name type="common">Nematode killer fungus</name>
    <dbReference type="NCBI Taxonomy" id="1913371"/>
    <lineage>
        <taxon>Eukaryota</taxon>
        <taxon>Fungi</taxon>
        <taxon>Fungi incertae sedis</taxon>
        <taxon>Microsporidia</taxon>
        <taxon>Nematocida</taxon>
    </lineage>
</organism>
<dbReference type="PANTHER" id="PTHR24353">
    <property type="entry name" value="CYCLIC NUCLEOTIDE-DEPENDENT PROTEIN KINASE"/>
    <property type="match status" value="1"/>
</dbReference>
<dbReference type="GO" id="GO:0005952">
    <property type="term" value="C:cAMP-dependent protein kinase complex"/>
    <property type="evidence" value="ECO:0007669"/>
    <property type="project" value="TreeGrafter"/>
</dbReference>
<evidence type="ECO:0000256" key="9">
    <source>
        <dbReference type="PROSITE-ProRule" id="PRU10141"/>
    </source>
</evidence>
<accession>A0A086J1H4</accession>
<dbReference type="OrthoDB" id="63267at2759"/>
<keyword evidence="6 9" id="KW-0067">ATP-binding</keyword>
<dbReference type="InterPro" id="IPR000719">
    <property type="entry name" value="Prot_kinase_dom"/>
</dbReference>
<keyword evidence="3" id="KW-0808">Transferase</keyword>
<dbReference type="FunFam" id="1.10.510.10:FF:000008">
    <property type="entry name" value="Non-specific serine/threonine protein kinase"/>
    <property type="match status" value="1"/>
</dbReference>
<dbReference type="InterPro" id="IPR011009">
    <property type="entry name" value="Kinase-like_dom_sf"/>
</dbReference>
<reference evidence="14 15" key="3">
    <citation type="journal article" date="2014" name="Genome Announc.">
        <title>Genome Sequence of the Microsporidian Species Nematocida sp1 Strain ERTm6 (ATCC PRA-372).</title>
        <authorList>
            <person name="Bakowski M.A."/>
            <person name="Priest M."/>
            <person name="Young S."/>
            <person name="Cuomo C.A."/>
            <person name="Troemel E.R."/>
        </authorList>
    </citation>
    <scope>NUCLEOTIDE SEQUENCE [LARGE SCALE GENOMIC DNA]</scope>
    <source>
        <strain evidence="14 15">ERTm6</strain>
    </source>
</reference>
<dbReference type="Pfam" id="PF00069">
    <property type="entry name" value="Pkinase"/>
    <property type="match status" value="1"/>
</dbReference>
<dbReference type="GO" id="GO:0005524">
    <property type="term" value="F:ATP binding"/>
    <property type="evidence" value="ECO:0007669"/>
    <property type="project" value="UniProtKB-UniRule"/>
</dbReference>
<dbReference type="Gene3D" id="3.30.200.20">
    <property type="entry name" value="Phosphorylase Kinase, domain 1"/>
    <property type="match status" value="1"/>
</dbReference>
<dbReference type="EMBL" id="AKIJ01000003">
    <property type="protein sequence ID" value="KFG25992.1"/>
    <property type="molecule type" value="Genomic_DNA"/>
</dbReference>
<evidence type="ECO:0000256" key="6">
    <source>
        <dbReference type="ARBA" id="ARBA00022840"/>
    </source>
</evidence>
<evidence type="ECO:0000256" key="1">
    <source>
        <dbReference type="ARBA" id="ARBA00012444"/>
    </source>
</evidence>
<dbReference type="AlphaFoldDB" id="H8ZAI2"/>
<name>H8ZAI2_NEMA1</name>
<evidence type="ECO:0000256" key="7">
    <source>
        <dbReference type="ARBA" id="ARBA00047292"/>
    </source>
</evidence>
<dbReference type="PROSITE" id="PS50011">
    <property type="entry name" value="PROTEIN_KINASE_DOM"/>
    <property type="match status" value="1"/>
</dbReference>
<evidence type="ECO:0000313" key="13">
    <source>
        <dbReference type="EMBL" id="EHY66350.1"/>
    </source>
</evidence>
<dbReference type="EC" id="2.7.11.11" evidence="1"/>
<comment type="catalytic activity">
    <reaction evidence="8">
        <text>L-seryl-[protein] + ATP = O-phospho-L-seryl-[protein] + ADP + H(+)</text>
        <dbReference type="Rhea" id="RHEA:17989"/>
        <dbReference type="Rhea" id="RHEA-COMP:9863"/>
        <dbReference type="Rhea" id="RHEA-COMP:11604"/>
        <dbReference type="ChEBI" id="CHEBI:15378"/>
        <dbReference type="ChEBI" id="CHEBI:29999"/>
        <dbReference type="ChEBI" id="CHEBI:30616"/>
        <dbReference type="ChEBI" id="CHEBI:83421"/>
        <dbReference type="ChEBI" id="CHEBI:456216"/>
        <dbReference type="EC" id="2.7.11.11"/>
    </reaction>
</comment>
<evidence type="ECO:0000256" key="3">
    <source>
        <dbReference type="ARBA" id="ARBA00022679"/>
    </source>
</evidence>
<dbReference type="PANTHER" id="PTHR24353:SF37">
    <property type="entry name" value="CAMP-DEPENDENT PROTEIN KINASE CATALYTIC SUBUNIT PRKX"/>
    <property type="match status" value="1"/>
</dbReference>
<feature type="binding site" evidence="9">
    <location>
        <position position="41"/>
    </location>
    <ligand>
        <name>ATP</name>
        <dbReference type="ChEBI" id="CHEBI:30616"/>
    </ligand>
</feature>
<dbReference type="Proteomes" id="UP000054524">
    <property type="component" value="Unassembled WGS sequence"/>
</dbReference>
<evidence type="ECO:0000256" key="5">
    <source>
        <dbReference type="ARBA" id="ARBA00022777"/>
    </source>
</evidence>
<evidence type="ECO:0000313" key="14">
    <source>
        <dbReference type="EMBL" id="KFG25992.1"/>
    </source>
</evidence>
<evidence type="ECO:0000259" key="11">
    <source>
        <dbReference type="PROSITE" id="PS50011"/>
    </source>
</evidence>
<evidence type="ECO:0000259" key="12">
    <source>
        <dbReference type="PROSITE" id="PS51285"/>
    </source>
</evidence>
<keyword evidence="5 13" id="KW-0418">Kinase</keyword>
<comment type="similarity">
    <text evidence="10">Belongs to the protein kinase superfamily.</text>
</comment>
<evidence type="ECO:0000256" key="2">
    <source>
        <dbReference type="ARBA" id="ARBA00022527"/>
    </source>
</evidence>
<dbReference type="EMBL" id="JH604634">
    <property type="protein sequence ID" value="EHY66350.1"/>
    <property type="molecule type" value="Genomic_DNA"/>
</dbReference>
<dbReference type="SMART" id="SM00220">
    <property type="entry name" value="S_TKc"/>
    <property type="match status" value="1"/>
</dbReference>
<dbReference type="InterPro" id="IPR008271">
    <property type="entry name" value="Ser/Thr_kinase_AS"/>
</dbReference>
<comment type="catalytic activity">
    <reaction evidence="7">
        <text>L-threonyl-[protein] + ATP = O-phospho-L-threonyl-[protein] + ADP + H(+)</text>
        <dbReference type="Rhea" id="RHEA:46608"/>
        <dbReference type="Rhea" id="RHEA-COMP:11060"/>
        <dbReference type="Rhea" id="RHEA-COMP:11605"/>
        <dbReference type="ChEBI" id="CHEBI:15378"/>
        <dbReference type="ChEBI" id="CHEBI:30013"/>
        <dbReference type="ChEBI" id="CHEBI:30616"/>
        <dbReference type="ChEBI" id="CHEBI:61977"/>
        <dbReference type="ChEBI" id="CHEBI:456216"/>
        <dbReference type="EC" id="2.7.11.11"/>
    </reaction>
</comment>
<dbReference type="STRING" id="944018.H8ZAI2"/>
<dbReference type="GO" id="GO:0005829">
    <property type="term" value="C:cytosol"/>
    <property type="evidence" value="ECO:0007669"/>
    <property type="project" value="TreeGrafter"/>
</dbReference>
<feature type="domain" description="AGC-kinase C-terminal" evidence="12">
    <location>
        <begin position="267"/>
        <end position="323"/>
    </location>
</feature>
<dbReference type="PROSITE" id="PS00108">
    <property type="entry name" value="PROTEIN_KINASE_ST"/>
    <property type="match status" value="1"/>
</dbReference>
<dbReference type="PROSITE" id="PS00107">
    <property type="entry name" value="PROTEIN_KINASE_ATP"/>
    <property type="match status" value="1"/>
</dbReference>
<keyword evidence="4 9" id="KW-0547">Nucleotide-binding</keyword>